<gene>
    <name evidence="3" type="ORF">Mucpa_3167</name>
</gene>
<dbReference type="EMBL" id="CM001403">
    <property type="protein sequence ID" value="EHQ27271.1"/>
    <property type="molecule type" value="Genomic_DNA"/>
</dbReference>
<dbReference type="Proteomes" id="UP000002774">
    <property type="component" value="Chromosome"/>
</dbReference>
<dbReference type="Pfam" id="PF13476">
    <property type="entry name" value="AAA_23"/>
    <property type="match status" value="1"/>
</dbReference>
<evidence type="ECO:0000259" key="2">
    <source>
        <dbReference type="Pfam" id="PF13476"/>
    </source>
</evidence>
<keyword evidence="4" id="KW-1185">Reference proteome</keyword>
<dbReference type="Gene3D" id="3.40.50.300">
    <property type="entry name" value="P-loop containing nucleotide triphosphate hydrolases"/>
    <property type="match status" value="1"/>
</dbReference>
<feature type="domain" description="Rad50/SbcC-type AAA" evidence="2">
    <location>
        <begin position="6"/>
        <end position="59"/>
    </location>
</feature>
<dbReference type="AlphaFoldDB" id="H1YFG3"/>
<dbReference type="PANTHER" id="PTHR43581:SF2">
    <property type="entry name" value="EXCINUCLEASE ATPASE SUBUNIT"/>
    <property type="match status" value="1"/>
</dbReference>
<dbReference type="InterPro" id="IPR003959">
    <property type="entry name" value="ATPase_AAA_core"/>
</dbReference>
<dbReference type="GO" id="GO:0005524">
    <property type="term" value="F:ATP binding"/>
    <property type="evidence" value="ECO:0007669"/>
    <property type="project" value="InterPro"/>
</dbReference>
<dbReference type="InterPro" id="IPR027417">
    <property type="entry name" value="P-loop_NTPase"/>
</dbReference>
<name>H1YFG3_9SPHI</name>
<evidence type="ECO:0000259" key="1">
    <source>
        <dbReference type="Pfam" id="PF13304"/>
    </source>
</evidence>
<evidence type="ECO:0000313" key="3">
    <source>
        <dbReference type="EMBL" id="EHQ27271.1"/>
    </source>
</evidence>
<reference evidence="3" key="1">
    <citation type="submission" date="2011-09" db="EMBL/GenBank/DDBJ databases">
        <title>The permanent draft genome of Mucilaginibacter paludis DSM 18603.</title>
        <authorList>
            <consortium name="US DOE Joint Genome Institute (JGI-PGF)"/>
            <person name="Lucas S."/>
            <person name="Han J."/>
            <person name="Lapidus A."/>
            <person name="Bruce D."/>
            <person name="Goodwin L."/>
            <person name="Pitluck S."/>
            <person name="Peters L."/>
            <person name="Kyrpides N."/>
            <person name="Mavromatis K."/>
            <person name="Ivanova N."/>
            <person name="Mikhailova N."/>
            <person name="Held B."/>
            <person name="Detter J.C."/>
            <person name="Tapia R."/>
            <person name="Han C."/>
            <person name="Land M."/>
            <person name="Hauser L."/>
            <person name="Markowitz V."/>
            <person name="Cheng J.-F."/>
            <person name="Hugenholtz P."/>
            <person name="Woyke T."/>
            <person name="Wu D."/>
            <person name="Tindall B."/>
            <person name="Brambilla E."/>
            <person name="Klenk H.-P."/>
            <person name="Eisen J.A."/>
        </authorList>
    </citation>
    <scope>NUCLEOTIDE SEQUENCE [LARGE SCALE GENOMIC DNA]</scope>
    <source>
        <strain evidence="3">DSM 18603</strain>
    </source>
</reference>
<accession>H1YFG3</accession>
<protein>
    <submittedName>
        <fullName evidence="3">ATPase</fullName>
    </submittedName>
</protein>
<feature type="domain" description="ATPase AAA-type core" evidence="1">
    <location>
        <begin position="255"/>
        <end position="330"/>
    </location>
</feature>
<dbReference type="InterPro" id="IPR038729">
    <property type="entry name" value="Rad50/SbcC_AAA"/>
</dbReference>
<dbReference type="OrthoDB" id="9805802at2"/>
<dbReference type="STRING" id="714943.Mucpa_3167"/>
<dbReference type="HOGENOM" id="CLU_033429_2_0_10"/>
<dbReference type="RefSeq" id="WP_008507650.1">
    <property type="nucleotide sequence ID" value="NZ_CM001403.1"/>
</dbReference>
<dbReference type="GO" id="GO:0016887">
    <property type="term" value="F:ATP hydrolysis activity"/>
    <property type="evidence" value="ECO:0007669"/>
    <property type="project" value="InterPro"/>
</dbReference>
<dbReference type="InterPro" id="IPR051396">
    <property type="entry name" value="Bact_Antivir_Def_Nuclease"/>
</dbReference>
<organism evidence="3 4">
    <name type="scientific">Mucilaginibacter paludis DSM 18603</name>
    <dbReference type="NCBI Taxonomy" id="714943"/>
    <lineage>
        <taxon>Bacteria</taxon>
        <taxon>Pseudomonadati</taxon>
        <taxon>Bacteroidota</taxon>
        <taxon>Sphingobacteriia</taxon>
        <taxon>Sphingobacteriales</taxon>
        <taxon>Sphingobacteriaceae</taxon>
        <taxon>Mucilaginibacter</taxon>
    </lineage>
</organism>
<sequence length="443" mass="50398">MWVEEISLDNIKCFEKQTIKLGTKKEPYPWINLLGENGTGKSTILQALSLLLAGPEGAAQLLKPDGWLKDNFKPGKMTIVLHQGLNDPGQYGNEKKERKMFRYTFYVTGSEKLTINNKTFTEPIITEDTNSRVIPWLRENALLPKGKGWFGAGYGAFRRLTRANRILVPSLQTPLRYTNFFTQFREDQALEAFETWMVYLDYRISKSDDSIAKKQKEWGIKAINKLLPEGNSFDSIDGNGRIWFKVQGSKVSTVALSDGFRSVLALAGDLIWRLIEAFPLSDDPLNEEGVVLIDELDIHLHPTWQRTIAGLLRQTFPGMQFIMATHSPLIAAGSGEDAVTYRFYRKDNNTIVEEIKNIHALSVDKILQSEAFGLISPFSPETQNKLDRYFQLKKKKTLNNSEQTELDLAIPLVREALGELPNENSLDFKVQEFLMDKLNDKNK</sequence>
<evidence type="ECO:0000313" key="4">
    <source>
        <dbReference type="Proteomes" id="UP000002774"/>
    </source>
</evidence>
<dbReference type="eggNOG" id="COG3950">
    <property type="taxonomic scope" value="Bacteria"/>
</dbReference>
<dbReference type="PANTHER" id="PTHR43581">
    <property type="entry name" value="ATP/GTP PHOSPHATASE"/>
    <property type="match status" value="1"/>
</dbReference>
<proteinExistence type="predicted"/>
<dbReference type="Pfam" id="PF13304">
    <property type="entry name" value="AAA_21"/>
    <property type="match status" value="1"/>
</dbReference>
<dbReference type="SUPFAM" id="SSF52540">
    <property type="entry name" value="P-loop containing nucleoside triphosphate hydrolases"/>
    <property type="match status" value="1"/>
</dbReference>